<sequence>MARTASPNRAAARLGTLVIIALLAIAGLSLLFSTWRTIDPGYVGIVFDKASHKVTNTLDPGWVFINPLTESITRYPVGVQTLVMVQQNSEGKITGDDSVKVGTREGQTMFADVSVQYSVDRNNAAQLYQTWAGAPIGTIEDNLVRQVTRSVLNDVASSYGWEEIFGEKRVEYTSRVSDELNKRFGSKFVKFESLNLRGWHLPDNLQKALDAKITAQQAAEQQQYSLNQAKIKAEQDKVQAEGEANALRAQAQGEADATKIRAEAQAEANRQLSQSLTPDLIRYQQLQRWDGKLPVFSGSGATPLIDATSIISGTGR</sequence>
<keyword evidence="1" id="KW-0812">Transmembrane</keyword>
<dbReference type="CDD" id="cd03401">
    <property type="entry name" value="SPFH_prohibitin"/>
    <property type="match status" value="1"/>
</dbReference>
<organism evidence="3 4">
    <name type="scientific">Kouleothrix aurantiaca</name>
    <dbReference type="NCBI Taxonomy" id="186479"/>
    <lineage>
        <taxon>Bacteria</taxon>
        <taxon>Bacillati</taxon>
        <taxon>Chloroflexota</taxon>
        <taxon>Chloroflexia</taxon>
        <taxon>Chloroflexales</taxon>
        <taxon>Roseiflexineae</taxon>
        <taxon>Roseiflexaceae</taxon>
        <taxon>Kouleothrix</taxon>
    </lineage>
</organism>
<keyword evidence="1" id="KW-1133">Transmembrane helix</keyword>
<accession>A0A0P9D3U4</accession>
<name>A0A0P9D3U4_9CHLR</name>
<proteinExistence type="predicted"/>
<keyword evidence="4" id="KW-1185">Reference proteome</keyword>
<evidence type="ECO:0000313" key="3">
    <source>
        <dbReference type="EMBL" id="KPV49929.1"/>
    </source>
</evidence>
<protein>
    <recommendedName>
        <fullName evidence="2">Band 7 domain-containing protein</fullName>
    </recommendedName>
</protein>
<feature type="transmembrane region" description="Helical" evidence="1">
    <location>
        <begin position="12"/>
        <end position="32"/>
    </location>
</feature>
<dbReference type="PANTHER" id="PTHR42911">
    <property type="entry name" value="MODULATOR OF FTSH PROTEASE HFLC"/>
    <property type="match status" value="1"/>
</dbReference>
<dbReference type="SUPFAM" id="SSF117892">
    <property type="entry name" value="Band 7/SPFH domain"/>
    <property type="match status" value="1"/>
</dbReference>
<feature type="domain" description="Band 7" evidence="2">
    <location>
        <begin position="37"/>
        <end position="231"/>
    </location>
</feature>
<dbReference type="InterPro" id="IPR036013">
    <property type="entry name" value="Band_7/SPFH_dom_sf"/>
</dbReference>
<dbReference type="AlphaFoldDB" id="A0A0P9D3U4"/>
<dbReference type="InterPro" id="IPR000163">
    <property type="entry name" value="Prohibitin"/>
</dbReference>
<evidence type="ECO:0000256" key="1">
    <source>
        <dbReference type="SAM" id="Phobius"/>
    </source>
</evidence>
<dbReference type="GO" id="GO:0016020">
    <property type="term" value="C:membrane"/>
    <property type="evidence" value="ECO:0007669"/>
    <property type="project" value="InterPro"/>
</dbReference>
<evidence type="ECO:0000313" key="4">
    <source>
        <dbReference type="Proteomes" id="UP000050509"/>
    </source>
</evidence>
<reference evidence="3 4" key="1">
    <citation type="submission" date="2015-09" db="EMBL/GenBank/DDBJ databases">
        <title>Draft genome sequence of Kouleothrix aurantiaca JCM 19913.</title>
        <authorList>
            <person name="Hemp J."/>
        </authorList>
    </citation>
    <scope>NUCLEOTIDE SEQUENCE [LARGE SCALE GENOMIC DNA]</scope>
    <source>
        <strain evidence="3 4">COM-B</strain>
    </source>
</reference>
<comment type="caution">
    <text evidence="3">The sequence shown here is derived from an EMBL/GenBank/DDBJ whole genome shotgun (WGS) entry which is preliminary data.</text>
</comment>
<dbReference type="Pfam" id="PF01145">
    <property type="entry name" value="Band_7"/>
    <property type="match status" value="1"/>
</dbReference>
<dbReference type="Gene3D" id="3.30.479.30">
    <property type="entry name" value="Band 7 domain"/>
    <property type="match status" value="1"/>
</dbReference>
<keyword evidence="1" id="KW-0472">Membrane</keyword>
<dbReference type="EMBL" id="LJCR01001671">
    <property type="protein sequence ID" value="KPV49929.1"/>
    <property type="molecule type" value="Genomic_DNA"/>
</dbReference>
<dbReference type="InterPro" id="IPR001107">
    <property type="entry name" value="Band_7"/>
</dbReference>
<dbReference type="Proteomes" id="UP000050509">
    <property type="component" value="Unassembled WGS sequence"/>
</dbReference>
<evidence type="ECO:0000259" key="2">
    <source>
        <dbReference type="Pfam" id="PF01145"/>
    </source>
</evidence>
<dbReference type="PANTHER" id="PTHR42911:SF2">
    <property type="entry name" value="PROHIBITIN FAMILY PROTEIN"/>
    <property type="match status" value="1"/>
</dbReference>
<gene>
    <name evidence="3" type="ORF">SE17_29860</name>
</gene>